<reference evidence="3 4" key="1">
    <citation type="submission" date="2024-12" db="EMBL/GenBank/DDBJ databases">
        <title>Forecasting of Potato common scab and diversities of Pathogenic streptomyces spp. in china.</title>
        <authorList>
            <person name="Handique U."/>
            <person name="Wu J."/>
        </authorList>
    </citation>
    <scope>NUCLEOTIDE SEQUENCE [LARGE SCALE GENOMIC DNA]</scope>
    <source>
        <strain evidence="3 4">ZRIMU1585</strain>
    </source>
</reference>
<dbReference type="SUPFAM" id="SSF81606">
    <property type="entry name" value="PP2C-like"/>
    <property type="match status" value="1"/>
</dbReference>
<dbReference type="RefSeq" id="WP_369277549.1">
    <property type="nucleotide sequence ID" value="NZ_JBJVMW010000013.1"/>
</dbReference>
<evidence type="ECO:0000313" key="4">
    <source>
        <dbReference type="Proteomes" id="UP001631993"/>
    </source>
</evidence>
<comment type="caution">
    <text evidence="3">The sequence shown here is derived from an EMBL/GenBank/DDBJ whole genome shotgun (WGS) entry which is preliminary data.</text>
</comment>
<evidence type="ECO:0000313" key="3">
    <source>
        <dbReference type="EMBL" id="MFM9651662.1"/>
    </source>
</evidence>
<protein>
    <submittedName>
        <fullName evidence="3">Protein phosphatase 2C domain-containing protein</fullName>
    </submittedName>
</protein>
<keyword evidence="4" id="KW-1185">Reference proteome</keyword>
<accession>A0ABW9IUI3</accession>
<evidence type="ECO:0000259" key="2">
    <source>
        <dbReference type="Pfam" id="PF13672"/>
    </source>
</evidence>
<feature type="compositionally biased region" description="Low complexity" evidence="1">
    <location>
        <begin position="105"/>
        <end position="116"/>
    </location>
</feature>
<feature type="region of interest" description="Disordered" evidence="1">
    <location>
        <begin position="26"/>
        <end position="212"/>
    </location>
</feature>
<feature type="compositionally biased region" description="Gly residues" evidence="1">
    <location>
        <begin position="69"/>
        <end position="78"/>
    </location>
</feature>
<organism evidence="3 4">
    <name type="scientific">Streptomyces galilaeus</name>
    <dbReference type="NCBI Taxonomy" id="33899"/>
    <lineage>
        <taxon>Bacteria</taxon>
        <taxon>Bacillati</taxon>
        <taxon>Actinomycetota</taxon>
        <taxon>Actinomycetes</taxon>
        <taxon>Kitasatosporales</taxon>
        <taxon>Streptomycetaceae</taxon>
        <taxon>Streptomyces</taxon>
    </lineage>
</organism>
<dbReference type="EMBL" id="JBJVNE010000022">
    <property type="protein sequence ID" value="MFM9651662.1"/>
    <property type="molecule type" value="Genomic_DNA"/>
</dbReference>
<dbReference type="Pfam" id="PF13672">
    <property type="entry name" value="PP2C_2"/>
    <property type="match status" value="1"/>
</dbReference>
<feature type="domain" description="PPM-type phosphatase" evidence="2">
    <location>
        <begin position="271"/>
        <end position="473"/>
    </location>
</feature>
<dbReference type="Gene3D" id="3.60.40.10">
    <property type="entry name" value="PPM-type phosphatase domain"/>
    <property type="match status" value="1"/>
</dbReference>
<evidence type="ECO:0000256" key="1">
    <source>
        <dbReference type="SAM" id="MobiDB-lite"/>
    </source>
</evidence>
<name>A0ABW9IUI3_STRGJ</name>
<gene>
    <name evidence="3" type="ORF">ACKI1S_36605</name>
</gene>
<proteinExistence type="predicted"/>
<dbReference type="InterPro" id="IPR001932">
    <property type="entry name" value="PPM-type_phosphatase-like_dom"/>
</dbReference>
<feature type="compositionally biased region" description="Low complexity" evidence="1">
    <location>
        <begin position="145"/>
        <end position="161"/>
    </location>
</feature>
<dbReference type="Proteomes" id="UP001631993">
    <property type="component" value="Unassembled WGS sequence"/>
</dbReference>
<sequence>MFGWKGLGVTATGVAVAAITRVLRQARGSDPADRDPAGAAQEGPGNGYVRRESGLYGSAAARPEDGGGHPRGGTGQGAGVEARAGDVADPGARIPRSPASGSPGPEVEAFPSAPSASPVPPLPPRISPVTPYRAGAGDSAGTAVPARSAPPAAGDGPAPHGYRTAPGPAPYGERPEQPATPGSTSPRRTAEEFTEAAGVPAPAPEGTPPGRQMRGTGLALPASDDQGPPVLVRGSRASREPWRLPAEPGPHGLAADEAALGGLTVRAASVIGPGHRAQGRPRQDAYRIGRDRAGEHLVIAVADGMSDSAHSDVGAQVAVSALVNSVRASLDAGTPLERLDHCAAFLSAAGQMIAVAEQRDWDPDTVRAVAVVAVVPARPHVNGRRRVWLASIADVSAWRLSGGDWERLIGEEKHGFDPSAVARYLPHDPRGADHGVVELSPTCVLAVTTDGVADAFATGLQARRWFAERWARPPAVGTFLNQVGFDQVQMHDDRTAVVVWCDDEEHR</sequence>
<dbReference type="InterPro" id="IPR036457">
    <property type="entry name" value="PPM-type-like_dom_sf"/>
</dbReference>
<feature type="compositionally biased region" description="Pro residues" evidence="1">
    <location>
        <begin position="117"/>
        <end position="126"/>
    </location>
</feature>